<dbReference type="InterPro" id="IPR011330">
    <property type="entry name" value="Glyco_hydro/deAcase_b/a-brl"/>
</dbReference>
<evidence type="ECO:0000259" key="1">
    <source>
        <dbReference type="PROSITE" id="PS51677"/>
    </source>
</evidence>
<dbReference type="GO" id="GO:0016810">
    <property type="term" value="F:hydrolase activity, acting on carbon-nitrogen (but not peptide) bonds"/>
    <property type="evidence" value="ECO:0007669"/>
    <property type="project" value="InterPro"/>
</dbReference>
<dbReference type="Proteomes" id="UP000318509">
    <property type="component" value="Unassembled WGS sequence"/>
</dbReference>
<dbReference type="InterPro" id="IPR002509">
    <property type="entry name" value="NODB_dom"/>
</dbReference>
<dbReference type="PANTHER" id="PTHR47561:SF1">
    <property type="entry name" value="POLYSACCHARIDE DEACETYLASE FAMILY PROTEIN (AFU_ORTHOLOGUE AFUA_6G05030)"/>
    <property type="match status" value="1"/>
</dbReference>
<feature type="domain" description="NodB homology" evidence="1">
    <location>
        <begin position="26"/>
        <end position="262"/>
    </location>
</feature>
<dbReference type="PROSITE" id="PS51677">
    <property type="entry name" value="NODB"/>
    <property type="match status" value="1"/>
</dbReference>
<name>A0A537JVN8_9BACT</name>
<sequence length="287" mass="32054">MARHLVCLTFDFDALSLWIARGLTTPTPISRGEFGVVGAERILDLLGRHRIAATWFIPGHTIETYPEICQRMHASGHEIGHHGYLHEPPATLTRDQEEAVLVRGSAAIRRIAGTNPRGYRSPSWDLSPHTVELLLRHGFLYDSSMMAHDCAPYRARRGDVFAADQPARFGPSTDLLEMPVSWSLDDYPHFEYFRGPASLQEGLRRAGDVLDNWIDDFRYMAQTTDWGVLTYTFHPQVIGRGHRMLALERLITTVGEMGAVFARMDAVAMECVQRGRSAVDPAAGPGS</sequence>
<accession>A0A537JVN8</accession>
<proteinExistence type="predicted"/>
<dbReference type="CDD" id="cd10938">
    <property type="entry name" value="CE4_HpPgdA_like"/>
    <property type="match status" value="1"/>
</dbReference>
<reference evidence="2 3" key="1">
    <citation type="journal article" date="2019" name="Nat. Microbiol.">
        <title>Mediterranean grassland soil C-N compound turnover is dependent on rainfall and depth, and is mediated by genomically divergent microorganisms.</title>
        <authorList>
            <person name="Diamond S."/>
            <person name="Andeer P.F."/>
            <person name="Li Z."/>
            <person name="Crits-Christoph A."/>
            <person name="Burstein D."/>
            <person name="Anantharaman K."/>
            <person name="Lane K.R."/>
            <person name="Thomas B.C."/>
            <person name="Pan C."/>
            <person name="Northen T.R."/>
            <person name="Banfield J.F."/>
        </authorList>
    </citation>
    <scope>NUCLEOTIDE SEQUENCE [LARGE SCALE GENOMIC DNA]</scope>
    <source>
        <strain evidence="2">NP_3</strain>
    </source>
</reference>
<dbReference type="InterPro" id="IPR037950">
    <property type="entry name" value="PgdA-like"/>
</dbReference>
<dbReference type="GO" id="GO:0005975">
    <property type="term" value="P:carbohydrate metabolic process"/>
    <property type="evidence" value="ECO:0007669"/>
    <property type="project" value="InterPro"/>
</dbReference>
<protein>
    <submittedName>
        <fullName evidence="2">Polysaccharide deacetylase</fullName>
    </submittedName>
</protein>
<evidence type="ECO:0000313" key="2">
    <source>
        <dbReference type="EMBL" id="TMI87608.1"/>
    </source>
</evidence>
<dbReference type="Pfam" id="PF01522">
    <property type="entry name" value="Polysacc_deac_1"/>
    <property type="match status" value="1"/>
</dbReference>
<evidence type="ECO:0000313" key="3">
    <source>
        <dbReference type="Proteomes" id="UP000318509"/>
    </source>
</evidence>
<dbReference type="SUPFAM" id="SSF88713">
    <property type="entry name" value="Glycoside hydrolase/deacetylase"/>
    <property type="match status" value="1"/>
</dbReference>
<comment type="caution">
    <text evidence="2">The sequence shown here is derived from an EMBL/GenBank/DDBJ whole genome shotgun (WGS) entry which is preliminary data.</text>
</comment>
<dbReference type="Gene3D" id="3.20.20.370">
    <property type="entry name" value="Glycoside hydrolase/deacetylase"/>
    <property type="match status" value="1"/>
</dbReference>
<organism evidence="2 3">
    <name type="scientific">Candidatus Segetimicrobium genomatis</name>
    <dbReference type="NCBI Taxonomy" id="2569760"/>
    <lineage>
        <taxon>Bacteria</taxon>
        <taxon>Bacillati</taxon>
        <taxon>Candidatus Sysuimicrobiota</taxon>
        <taxon>Candidatus Sysuimicrobiia</taxon>
        <taxon>Candidatus Sysuimicrobiales</taxon>
        <taxon>Candidatus Segetimicrobiaceae</taxon>
        <taxon>Candidatus Segetimicrobium</taxon>
    </lineage>
</organism>
<gene>
    <name evidence="2" type="ORF">E6H00_15020</name>
</gene>
<dbReference type="EMBL" id="VBAK01000153">
    <property type="protein sequence ID" value="TMI87608.1"/>
    <property type="molecule type" value="Genomic_DNA"/>
</dbReference>
<dbReference type="AlphaFoldDB" id="A0A537JVN8"/>
<dbReference type="PANTHER" id="PTHR47561">
    <property type="entry name" value="POLYSACCHARIDE DEACETYLASE FAMILY PROTEIN (AFU_ORTHOLOGUE AFUA_6G05030)"/>
    <property type="match status" value="1"/>
</dbReference>